<evidence type="ECO:0000313" key="2">
    <source>
        <dbReference type="EMBL" id="KAF9070907.1"/>
    </source>
</evidence>
<reference evidence="2" key="1">
    <citation type="submission" date="2020-11" db="EMBL/GenBank/DDBJ databases">
        <authorList>
            <consortium name="DOE Joint Genome Institute"/>
            <person name="Ahrendt S."/>
            <person name="Riley R."/>
            <person name="Andreopoulos W."/>
            <person name="Labutti K."/>
            <person name="Pangilinan J."/>
            <person name="Ruiz-Duenas F.J."/>
            <person name="Barrasa J.M."/>
            <person name="Sanchez-Garcia M."/>
            <person name="Camarero S."/>
            <person name="Miyauchi S."/>
            <person name="Serrano A."/>
            <person name="Linde D."/>
            <person name="Babiker R."/>
            <person name="Drula E."/>
            <person name="Ayuso-Fernandez I."/>
            <person name="Pacheco R."/>
            <person name="Padilla G."/>
            <person name="Ferreira P."/>
            <person name="Barriuso J."/>
            <person name="Kellner H."/>
            <person name="Castanera R."/>
            <person name="Alfaro M."/>
            <person name="Ramirez L."/>
            <person name="Pisabarro A.G."/>
            <person name="Kuo A."/>
            <person name="Tritt A."/>
            <person name="Lipzen A."/>
            <person name="He G."/>
            <person name="Yan M."/>
            <person name="Ng V."/>
            <person name="Cullen D."/>
            <person name="Martin F."/>
            <person name="Rosso M.-N."/>
            <person name="Henrissat B."/>
            <person name="Hibbett D."/>
            <person name="Martinez A.T."/>
            <person name="Grigoriev I.V."/>
        </authorList>
    </citation>
    <scope>NUCLEOTIDE SEQUENCE</scope>
    <source>
        <strain evidence="2">AH 40177</strain>
    </source>
</reference>
<evidence type="ECO:0000256" key="1">
    <source>
        <dbReference type="SAM" id="SignalP"/>
    </source>
</evidence>
<feature type="chain" id="PRO_5040328859" evidence="1">
    <location>
        <begin position="20"/>
        <end position="205"/>
    </location>
</feature>
<dbReference type="Proteomes" id="UP000772434">
    <property type="component" value="Unassembled WGS sequence"/>
</dbReference>
<evidence type="ECO:0000313" key="3">
    <source>
        <dbReference type="Proteomes" id="UP000772434"/>
    </source>
</evidence>
<accession>A0A9P5U9F0</accession>
<keyword evidence="1" id="KW-0732">Signal</keyword>
<protein>
    <submittedName>
        <fullName evidence="2">Uncharacterized protein</fullName>
    </submittedName>
</protein>
<dbReference type="AlphaFoldDB" id="A0A9P5U9F0"/>
<feature type="signal peptide" evidence="1">
    <location>
        <begin position="1"/>
        <end position="19"/>
    </location>
</feature>
<gene>
    <name evidence="2" type="ORF">BDP27DRAFT_1362153</name>
</gene>
<sequence length="205" mass="22604">MKTFTLLTQLAASVSVIMAQFGPAPSFEVDTPASLTQCEPVVVEWSGGTPPYDLYSYPPSLNTSEVCGDGVLSNRIYRVTPFSVYVITELGSEVNATSFKWVVNIPAGQVVGFDVTDAAGSFAQSGVVTIQPGKRFLKYCHPLWRKIQLLALALNKVKWAYGDGFSSWNWDICDLSALYRGQELAIKLGCFFYVGYCDRRLLTLE</sequence>
<dbReference type="EMBL" id="JADNRY010000036">
    <property type="protein sequence ID" value="KAF9070907.1"/>
    <property type="molecule type" value="Genomic_DNA"/>
</dbReference>
<name>A0A9P5U9F0_9AGAR</name>
<proteinExistence type="predicted"/>
<organism evidence="2 3">
    <name type="scientific">Rhodocollybia butyracea</name>
    <dbReference type="NCBI Taxonomy" id="206335"/>
    <lineage>
        <taxon>Eukaryota</taxon>
        <taxon>Fungi</taxon>
        <taxon>Dikarya</taxon>
        <taxon>Basidiomycota</taxon>
        <taxon>Agaricomycotina</taxon>
        <taxon>Agaricomycetes</taxon>
        <taxon>Agaricomycetidae</taxon>
        <taxon>Agaricales</taxon>
        <taxon>Marasmiineae</taxon>
        <taxon>Omphalotaceae</taxon>
        <taxon>Rhodocollybia</taxon>
    </lineage>
</organism>
<comment type="caution">
    <text evidence="2">The sequence shown here is derived from an EMBL/GenBank/DDBJ whole genome shotgun (WGS) entry which is preliminary data.</text>
</comment>
<dbReference type="OrthoDB" id="3362246at2759"/>
<keyword evidence="3" id="KW-1185">Reference proteome</keyword>